<dbReference type="GO" id="GO:0020037">
    <property type="term" value="F:heme binding"/>
    <property type="evidence" value="ECO:0007669"/>
    <property type="project" value="InterPro"/>
</dbReference>
<feature type="chain" id="PRO_5020235403" description="Cytochrome c domain-containing protein" evidence="5">
    <location>
        <begin position="17"/>
        <end position="110"/>
    </location>
</feature>
<keyword evidence="8" id="KW-1185">Reference proteome</keyword>
<dbReference type="AlphaFoldDB" id="A0A4R1BAT6"/>
<dbReference type="Proteomes" id="UP000295334">
    <property type="component" value="Unassembled WGS sequence"/>
</dbReference>
<evidence type="ECO:0000256" key="4">
    <source>
        <dbReference type="PROSITE-ProRule" id="PRU00433"/>
    </source>
</evidence>
<feature type="signal peptide" evidence="5">
    <location>
        <begin position="1"/>
        <end position="16"/>
    </location>
</feature>
<proteinExistence type="predicted"/>
<dbReference type="PROSITE" id="PS51257">
    <property type="entry name" value="PROKAR_LIPOPROTEIN"/>
    <property type="match status" value="1"/>
</dbReference>
<dbReference type="GO" id="GO:0009055">
    <property type="term" value="F:electron transfer activity"/>
    <property type="evidence" value="ECO:0007669"/>
    <property type="project" value="InterPro"/>
</dbReference>
<evidence type="ECO:0000313" key="7">
    <source>
        <dbReference type="EMBL" id="TCJ14070.1"/>
    </source>
</evidence>
<dbReference type="OrthoDB" id="679921at2"/>
<keyword evidence="2 4" id="KW-0479">Metal-binding</keyword>
<protein>
    <recommendedName>
        <fullName evidence="6">Cytochrome c domain-containing protein</fullName>
    </recommendedName>
</protein>
<dbReference type="GO" id="GO:0046872">
    <property type="term" value="F:metal ion binding"/>
    <property type="evidence" value="ECO:0007669"/>
    <property type="project" value="UniProtKB-KW"/>
</dbReference>
<dbReference type="RefSeq" id="WP_131448831.1">
    <property type="nucleotide sequence ID" value="NZ_SJZI01000042.1"/>
</dbReference>
<feature type="domain" description="Cytochrome c" evidence="6">
    <location>
        <begin position="48"/>
        <end position="110"/>
    </location>
</feature>
<sequence>MKKILFVTLAAATVFACTPKATPTASTPAPAAPPAASTPVATKTAATASIEAGHSVYTAKCGRCHGLKEVSNYTAERWVPILNSMAPKAKLTEEETAQVLAYVQANARKA</sequence>
<organism evidence="7 8">
    <name type="scientific">Flaviaesturariibacter flavus</name>
    <dbReference type="NCBI Taxonomy" id="2502780"/>
    <lineage>
        <taxon>Bacteria</taxon>
        <taxon>Pseudomonadati</taxon>
        <taxon>Bacteroidota</taxon>
        <taxon>Chitinophagia</taxon>
        <taxon>Chitinophagales</taxon>
        <taxon>Chitinophagaceae</taxon>
        <taxon>Flaviaestuariibacter</taxon>
    </lineage>
</organism>
<evidence type="ECO:0000256" key="5">
    <source>
        <dbReference type="SAM" id="SignalP"/>
    </source>
</evidence>
<dbReference type="InterPro" id="IPR036909">
    <property type="entry name" value="Cyt_c-like_dom_sf"/>
</dbReference>
<gene>
    <name evidence="7" type="ORF">EPD60_08640</name>
</gene>
<dbReference type="EMBL" id="SJZI01000042">
    <property type="protein sequence ID" value="TCJ14070.1"/>
    <property type="molecule type" value="Genomic_DNA"/>
</dbReference>
<evidence type="ECO:0000313" key="8">
    <source>
        <dbReference type="Proteomes" id="UP000295334"/>
    </source>
</evidence>
<evidence type="ECO:0000256" key="1">
    <source>
        <dbReference type="ARBA" id="ARBA00022617"/>
    </source>
</evidence>
<evidence type="ECO:0000256" key="2">
    <source>
        <dbReference type="ARBA" id="ARBA00022723"/>
    </source>
</evidence>
<evidence type="ECO:0000256" key="3">
    <source>
        <dbReference type="ARBA" id="ARBA00023004"/>
    </source>
</evidence>
<accession>A0A4R1BAT6</accession>
<keyword evidence="1 4" id="KW-0349">Heme</keyword>
<name>A0A4R1BAT6_9BACT</name>
<keyword evidence="5" id="KW-0732">Signal</keyword>
<evidence type="ECO:0000259" key="6">
    <source>
        <dbReference type="PROSITE" id="PS51007"/>
    </source>
</evidence>
<dbReference type="InterPro" id="IPR009056">
    <property type="entry name" value="Cyt_c-like_dom"/>
</dbReference>
<dbReference type="Gene3D" id="1.10.760.10">
    <property type="entry name" value="Cytochrome c-like domain"/>
    <property type="match status" value="1"/>
</dbReference>
<dbReference type="SUPFAM" id="SSF46626">
    <property type="entry name" value="Cytochrome c"/>
    <property type="match status" value="1"/>
</dbReference>
<comment type="caution">
    <text evidence="7">The sequence shown here is derived from an EMBL/GenBank/DDBJ whole genome shotgun (WGS) entry which is preliminary data.</text>
</comment>
<keyword evidence="3 4" id="KW-0408">Iron</keyword>
<reference evidence="7 8" key="1">
    <citation type="submission" date="2019-03" db="EMBL/GenBank/DDBJ databases">
        <authorList>
            <person name="Kim M.K.M."/>
        </authorList>
    </citation>
    <scope>NUCLEOTIDE SEQUENCE [LARGE SCALE GENOMIC DNA]</scope>
    <source>
        <strain evidence="7 8">17J68-12</strain>
    </source>
</reference>
<dbReference type="PROSITE" id="PS51007">
    <property type="entry name" value="CYTC"/>
    <property type="match status" value="1"/>
</dbReference>